<gene>
    <name evidence="1" type="ORF">BDW02DRAFT_573767</name>
</gene>
<dbReference type="AlphaFoldDB" id="A0A6A5K0T6"/>
<accession>A0A6A5K0T6</accession>
<name>A0A6A5K0T6_9PLEO</name>
<evidence type="ECO:0000313" key="2">
    <source>
        <dbReference type="Proteomes" id="UP000800040"/>
    </source>
</evidence>
<dbReference type="EMBL" id="ML975431">
    <property type="protein sequence ID" value="KAF1829666.1"/>
    <property type="molecule type" value="Genomic_DNA"/>
</dbReference>
<reference evidence="1" key="1">
    <citation type="submission" date="2020-01" db="EMBL/GenBank/DDBJ databases">
        <authorList>
            <consortium name="DOE Joint Genome Institute"/>
            <person name="Haridas S."/>
            <person name="Albert R."/>
            <person name="Binder M."/>
            <person name="Bloem J."/>
            <person name="Labutti K."/>
            <person name="Salamov A."/>
            <person name="Andreopoulos B."/>
            <person name="Baker S.E."/>
            <person name="Barry K."/>
            <person name="Bills G."/>
            <person name="Bluhm B.H."/>
            <person name="Cannon C."/>
            <person name="Castanera R."/>
            <person name="Culley D.E."/>
            <person name="Daum C."/>
            <person name="Ezra D."/>
            <person name="Gonzalez J.B."/>
            <person name="Henrissat B."/>
            <person name="Kuo A."/>
            <person name="Liang C."/>
            <person name="Lipzen A."/>
            <person name="Lutzoni F."/>
            <person name="Magnuson J."/>
            <person name="Mondo S."/>
            <person name="Nolan M."/>
            <person name="Ohm R."/>
            <person name="Pangilinan J."/>
            <person name="Park H.-J."/>
            <person name="Ramirez L."/>
            <person name="Alfaro M."/>
            <person name="Sun H."/>
            <person name="Tritt A."/>
            <person name="Yoshinaga Y."/>
            <person name="Zwiers L.-H."/>
            <person name="Turgeon B.G."/>
            <person name="Goodwin S.B."/>
            <person name="Spatafora J.W."/>
            <person name="Crous P.W."/>
            <person name="Grigoriev I.V."/>
        </authorList>
    </citation>
    <scope>NUCLEOTIDE SEQUENCE</scope>
    <source>
        <strain evidence="1">P77</strain>
    </source>
</reference>
<sequence length="293" mass="32041">MPKLYYFRAPTFTINPDSPTAPQLGSIFYTLDHLTAPLNQHEIPHLPAEIINPSASLDFHETTGRSTGGFLGLNANILQGIAGTAQVIYSFARDRKNVYQCEMLETIEFSPTNTFVSDAITASASVQNVLANALPGRKRVYMITGLKIATGFSTYTSRAVRHGPGLKIGFDATAFGVPVEAGPEVGLEAGNSRTLSQGRSVNKIVFAYRVARIRVRGDGVAKWKHRDGGSYSVDDDEDSEDEDGWYEVEALDEEFVQEEFPRSVPVEFVMGDPEAGELHFSNQAAMRDSIDVA</sequence>
<dbReference type="Proteomes" id="UP000800040">
    <property type="component" value="Unassembled WGS sequence"/>
</dbReference>
<organism evidence="1 2">
    <name type="scientific">Decorospora gaudefroyi</name>
    <dbReference type="NCBI Taxonomy" id="184978"/>
    <lineage>
        <taxon>Eukaryota</taxon>
        <taxon>Fungi</taxon>
        <taxon>Dikarya</taxon>
        <taxon>Ascomycota</taxon>
        <taxon>Pezizomycotina</taxon>
        <taxon>Dothideomycetes</taxon>
        <taxon>Pleosporomycetidae</taxon>
        <taxon>Pleosporales</taxon>
        <taxon>Pleosporineae</taxon>
        <taxon>Pleosporaceae</taxon>
        <taxon>Decorospora</taxon>
    </lineage>
</organism>
<dbReference type="OrthoDB" id="4500473at2759"/>
<protein>
    <submittedName>
        <fullName evidence="1">Uncharacterized protein</fullName>
    </submittedName>
</protein>
<keyword evidence="2" id="KW-1185">Reference proteome</keyword>
<proteinExistence type="predicted"/>
<evidence type="ECO:0000313" key="1">
    <source>
        <dbReference type="EMBL" id="KAF1829666.1"/>
    </source>
</evidence>